<evidence type="ECO:0000313" key="2">
    <source>
        <dbReference type="EMBL" id="PNV76184.1"/>
    </source>
</evidence>
<dbReference type="Proteomes" id="UP000094669">
    <property type="component" value="Unassembled WGS sequence"/>
</dbReference>
<dbReference type="PANTHER" id="PTHR14359:SF6">
    <property type="entry name" value="PHOSPHOPANTOTHENOYLCYSTEINE DECARBOXYLASE"/>
    <property type="match status" value="1"/>
</dbReference>
<accession>A0ABX4YLU6</accession>
<dbReference type="PANTHER" id="PTHR14359">
    <property type="entry name" value="HOMO-OLIGOMERIC FLAVIN CONTAINING CYS DECARBOXYLASE FAMILY"/>
    <property type="match status" value="1"/>
</dbReference>
<dbReference type="Pfam" id="PF02441">
    <property type="entry name" value="Flavoprotein"/>
    <property type="match status" value="1"/>
</dbReference>
<dbReference type="SUPFAM" id="SSF52507">
    <property type="entry name" value="Homo-oligomeric flavin-containing Cys decarboxylases, HFCD"/>
    <property type="match status" value="1"/>
</dbReference>
<evidence type="ECO:0000259" key="1">
    <source>
        <dbReference type="Pfam" id="PF02441"/>
    </source>
</evidence>
<evidence type="ECO:0000313" key="3">
    <source>
        <dbReference type="Proteomes" id="UP000094669"/>
    </source>
</evidence>
<gene>
    <name evidence="2" type="ORF">BES34_004035</name>
</gene>
<dbReference type="Gene3D" id="3.40.50.1950">
    <property type="entry name" value="Flavin prenyltransferase-like"/>
    <property type="match status" value="1"/>
</dbReference>
<dbReference type="EMBL" id="MCRM02000003">
    <property type="protein sequence ID" value="PNV76184.1"/>
    <property type="molecule type" value="Genomic_DNA"/>
</dbReference>
<comment type="caution">
    <text evidence="2">The sequence shown here is derived from an EMBL/GenBank/DDBJ whole genome shotgun (WGS) entry which is preliminary data.</text>
</comment>
<proteinExistence type="predicted"/>
<sequence>MNMNKKDILIAVSGSIAAFRTCELVRNLTKEGYPVSVIMTEHATKFIGPITFEALTGKKVRVDEYEQGMAHIDARNSAAVFAVVPATANIIAKMANGIADDLVTSTYLAANCPVLVAPAMNPNMFLHPSTQRNLRLLQADGVKILDPQEGVVVCGDEGYGKLADVAVIQAKILEAYLKFV</sequence>
<dbReference type="InterPro" id="IPR003382">
    <property type="entry name" value="Flavoprotein"/>
</dbReference>
<dbReference type="InterPro" id="IPR036551">
    <property type="entry name" value="Flavin_trans-like"/>
</dbReference>
<keyword evidence="3" id="KW-1185">Reference proteome</keyword>
<reference evidence="2" key="1">
    <citation type="submission" date="2018-01" db="EMBL/GenBank/DDBJ databases">
        <title>Genomic characterization of Leptospira inadai serogroup Lyme isolated from captured rat in Brazil and comparative analysis with human reference strain.</title>
        <authorList>
            <person name="Moreno L.Z."/>
            <person name="Loureiro A.P."/>
            <person name="Miraglia F."/>
            <person name="Kremer F.S."/>
            <person name="Eslabao M.R."/>
            <person name="Dellagostin O.A."/>
            <person name="Lilenbaum W."/>
            <person name="Moreno A.M."/>
        </authorList>
    </citation>
    <scope>NUCLEOTIDE SEQUENCE [LARGE SCALE GENOMIC DNA]</scope>
    <source>
        <strain evidence="2">M34/99</strain>
    </source>
</reference>
<feature type="domain" description="Flavoprotein" evidence="1">
    <location>
        <begin position="6"/>
        <end position="174"/>
    </location>
</feature>
<protein>
    <submittedName>
        <fullName evidence="2">Phosphopantothenoylcysteine decarboxylase</fullName>
    </submittedName>
</protein>
<name>A0ABX4YLU6_9LEPT</name>
<organism evidence="2 3">
    <name type="scientific">Leptospira inadai serovar Lyme</name>
    <dbReference type="NCBI Taxonomy" id="293084"/>
    <lineage>
        <taxon>Bacteria</taxon>
        <taxon>Pseudomonadati</taxon>
        <taxon>Spirochaetota</taxon>
        <taxon>Spirochaetia</taxon>
        <taxon>Leptospirales</taxon>
        <taxon>Leptospiraceae</taxon>
        <taxon>Leptospira</taxon>
    </lineage>
</organism>